<dbReference type="RefSeq" id="WP_249773168.1">
    <property type="nucleotide sequence ID" value="NZ_CP097332.1"/>
</dbReference>
<comment type="similarity">
    <text evidence="1">Belongs to the sigma-70 factor family. ECF subfamily.</text>
</comment>
<dbReference type="SUPFAM" id="SSF88659">
    <property type="entry name" value="Sigma3 and sigma4 domains of RNA polymerase sigma factors"/>
    <property type="match status" value="1"/>
</dbReference>
<gene>
    <name evidence="7" type="ORF">M6D93_04525</name>
</gene>
<evidence type="ECO:0000256" key="1">
    <source>
        <dbReference type="ARBA" id="ARBA00010641"/>
    </source>
</evidence>
<evidence type="ECO:0000313" key="8">
    <source>
        <dbReference type="Proteomes" id="UP001056336"/>
    </source>
</evidence>
<reference evidence="7" key="2">
    <citation type="submission" date="2022-05" db="EMBL/GenBank/DDBJ databases">
        <authorList>
            <person name="Kim J.-S."/>
            <person name="Lee K."/>
            <person name="Suh M."/>
            <person name="Eom M."/>
            <person name="Kim J.-S."/>
            <person name="Kim D.-S."/>
            <person name="Ko S.-H."/>
            <person name="Shin Y."/>
            <person name="Lee J.-S."/>
        </authorList>
    </citation>
    <scope>NUCLEOTIDE SEQUENCE</scope>
    <source>
        <strain evidence="7">N237</strain>
    </source>
</reference>
<accession>A0ABY4R1C7</accession>
<dbReference type="EMBL" id="CP097332">
    <property type="protein sequence ID" value="UQX89272.1"/>
    <property type="molecule type" value="Genomic_DNA"/>
</dbReference>
<dbReference type="InterPro" id="IPR039425">
    <property type="entry name" value="RNA_pol_sigma-70-like"/>
</dbReference>
<reference evidence="7" key="1">
    <citation type="journal article" date="2018" name="Int. J. Syst. Evol. Microbiol.">
        <title>Jatrophihabitans telluris sp. nov., isolated from sediment soil of lava forest wetlands and the emended description of the genus Jatrophihabitans.</title>
        <authorList>
            <person name="Lee K.C."/>
            <person name="Suh M.K."/>
            <person name="Eom M.K."/>
            <person name="Kim K.K."/>
            <person name="Kim J.S."/>
            <person name="Kim D.S."/>
            <person name="Ko S.H."/>
            <person name="Shin Y.K."/>
            <person name="Lee J.S."/>
        </authorList>
    </citation>
    <scope>NUCLEOTIDE SEQUENCE</scope>
    <source>
        <strain evidence="7">N237</strain>
    </source>
</reference>
<dbReference type="InterPro" id="IPR036388">
    <property type="entry name" value="WH-like_DNA-bd_sf"/>
</dbReference>
<dbReference type="Pfam" id="PF04542">
    <property type="entry name" value="Sigma70_r2"/>
    <property type="match status" value="1"/>
</dbReference>
<keyword evidence="4" id="KW-0804">Transcription</keyword>
<evidence type="ECO:0000259" key="6">
    <source>
        <dbReference type="Pfam" id="PF08281"/>
    </source>
</evidence>
<name>A0ABY4R1C7_9ACTN</name>
<dbReference type="InterPro" id="IPR014284">
    <property type="entry name" value="RNA_pol_sigma-70_dom"/>
</dbReference>
<evidence type="ECO:0000256" key="3">
    <source>
        <dbReference type="ARBA" id="ARBA00023082"/>
    </source>
</evidence>
<organism evidence="7 8">
    <name type="scientific">Jatrophihabitans telluris</name>
    <dbReference type="NCBI Taxonomy" id="2038343"/>
    <lineage>
        <taxon>Bacteria</taxon>
        <taxon>Bacillati</taxon>
        <taxon>Actinomycetota</taxon>
        <taxon>Actinomycetes</taxon>
        <taxon>Jatrophihabitantales</taxon>
        <taxon>Jatrophihabitantaceae</taxon>
        <taxon>Jatrophihabitans</taxon>
    </lineage>
</organism>
<dbReference type="PANTHER" id="PTHR43133:SF53">
    <property type="entry name" value="ECF RNA POLYMERASE SIGMA-E FACTOR"/>
    <property type="match status" value="1"/>
</dbReference>
<dbReference type="InterPro" id="IPR013249">
    <property type="entry name" value="RNA_pol_sigma70_r4_t2"/>
</dbReference>
<dbReference type="InterPro" id="IPR007627">
    <property type="entry name" value="RNA_pol_sigma70_r2"/>
</dbReference>
<evidence type="ECO:0000313" key="7">
    <source>
        <dbReference type="EMBL" id="UQX89272.1"/>
    </source>
</evidence>
<dbReference type="Proteomes" id="UP001056336">
    <property type="component" value="Chromosome"/>
</dbReference>
<evidence type="ECO:0000256" key="4">
    <source>
        <dbReference type="ARBA" id="ARBA00023163"/>
    </source>
</evidence>
<feature type="domain" description="RNA polymerase sigma-70 region 2" evidence="5">
    <location>
        <begin position="27"/>
        <end position="94"/>
    </location>
</feature>
<keyword evidence="3" id="KW-0731">Sigma factor</keyword>
<dbReference type="PANTHER" id="PTHR43133">
    <property type="entry name" value="RNA POLYMERASE ECF-TYPE SIGMA FACTO"/>
    <property type="match status" value="1"/>
</dbReference>
<keyword evidence="8" id="KW-1185">Reference proteome</keyword>
<dbReference type="Gene3D" id="1.10.10.10">
    <property type="entry name" value="Winged helix-like DNA-binding domain superfamily/Winged helix DNA-binding domain"/>
    <property type="match status" value="1"/>
</dbReference>
<protein>
    <submittedName>
        <fullName evidence="7">Sigma-70 family RNA polymerase sigma factor</fullName>
    </submittedName>
</protein>
<dbReference type="NCBIfam" id="TIGR02937">
    <property type="entry name" value="sigma70-ECF"/>
    <property type="match status" value="1"/>
</dbReference>
<dbReference type="InterPro" id="IPR013325">
    <property type="entry name" value="RNA_pol_sigma_r2"/>
</dbReference>
<sequence>MRAGSFDTDSELVDRLRAGDEVAFMDLVGRYQPQLIRLARSFVTRAETAEDVVQETWLALLTGIDRFEGRSSLRTWLLQICVNRARSTAVQEQRTLPVEQIGPVVDAEHFTESGAWTSPPTPWPDLAADAARDAELAARIRAAVEDLPPMQRAVVTLRDVEGLTGAQTCAVLSITDANQRVLLHRGREHLRTVITKAVSAQ</sequence>
<proteinExistence type="inferred from homology"/>
<dbReference type="Pfam" id="PF08281">
    <property type="entry name" value="Sigma70_r4_2"/>
    <property type="match status" value="1"/>
</dbReference>
<dbReference type="Gene3D" id="1.10.1740.10">
    <property type="match status" value="1"/>
</dbReference>
<dbReference type="CDD" id="cd06171">
    <property type="entry name" value="Sigma70_r4"/>
    <property type="match status" value="1"/>
</dbReference>
<keyword evidence="2" id="KW-0805">Transcription regulation</keyword>
<feature type="domain" description="RNA polymerase sigma factor 70 region 4 type 2" evidence="6">
    <location>
        <begin position="139"/>
        <end position="190"/>
    </location>
</feature>
<dbReference type="SUPFAM" id="SSF88946">
    <property type="entry name" value="Sigma2 domain of RNA polymerase sigma factors"/>
    <property type="match status" value="1"/>
</dbReference>
<evidence type="ECO:0000256" key="2">
    <source>
        <dbReference type="ARBA" id="ARBA00023015"/>
    </source>
</evidence>
<evidence type="ECO:0000259" key="5">
    <source>
        <dbReference type="Pfam" id="PF04542"/>
    </source>
</evidence>
<dbReference type="InterPro" id="IPR013324">
    <property type="entry name" value="RNA_pol_sigma_r3/r4-like"/>
</dbReference>